<dbReference type="PANTHER" id="PTHR30472:SF64">
    <property type="entry name" value="IRON(3+)-HYDROXAMATE IMPORT SYSTEM PERMEASE PROTEIN FHUG"/>
    <property type="match status" value="1"/>
</dbReference>
<sequence>MEPIQGLSQASGKRRTQRGILVVAILGILIVCAFIVSMNTGFIRLSPLDVLKTLFGMGTDKQSLILFDFRLPRIVISVLIGAGLAVSGCILQGISRNPLADPGILGINAGAGLMVMLYVSFFPTTSFRSIFLLPLLALLGAGLTAALIYALSYKRNEGVSPTRLILTGIGVAAGISSAMIVLTLKLDPQKYQFMATWLAGSIWGSNWKFVLALLPWIVVLLPLAFYKARVMNILNLGENSATGLGIPVEKERLLLLAVAVGLAGSSVAVSGGIGFVGLIAPHLARRLVGPKHELLLPASAMTGALLVIVADTIGRWLMQPTEIPTGIVVAVIGAPYFLYLLSKVKG</sequence>
<dbReference type="GO" id="GO:0022857">
    <property type="term" value="F:transmembrane transporter activity"/>
    <property type="evidence" value="ECO:0007669"/>
    <property type="project" value="InterPro"/>
</dbReference>
<keyword evidence="6 8" id="KW-1133">Transmembrane helix</keyword>
<dbReference type="AlphaFoldDB" id="A0A7X3CPJ8"/>
<comment type="similarity">
    <text evidence="2">Belongs to the binding-protein-dependent transport system permease family. FecCD subfamily.</text>
</comment>
<feature type="transmembrane region" description="Helical" evidence="8">
    <location>
        <begin position="325"/>
        <end position="342"/>
    </location>
</feature>
<dbReference type="InterPro" id="IPR000522">
    <property type="entry name" value="ABC_transptr_permease_BtuC"/>
</dbReference>
<comment type="subcellular location">
    <subcellularLocation>
        <location evidence="1">Cell membrane</location>
        <topology evidence="1">Multi-pass membrane protein</topology>
    </subcellularLocation>
</comment>
<reference evidence="9 10" key="1">
    <citation type="submission" date="2019-11" db="EMBL/GenBank/DDBJ databases">
        <title>Draft genome sequences of five Paenibacillus species of dairy origin.</title>
        <authorList>
            <person name="Olajide A.M."/>
            <person name="Chen S."/>
            <person name="Lapointe G."/>
        </authorList>
    </citation>
    <scope>NUCLEOTIDE SEQUENCE [LARGE SCALE GENOMIC DNA]</scope>
    <source>
        <strain evidence="9 10">12CR55</strain>
    </source>
</reference>
<dbReference type="PANTHER" id="PTHR30472">
    <property type="entry name" value="FERRIC ENTEROBACTIN TRANSPORT SYSTEM PERMEASE PROTEIN"/>
    <property type="match status" value="1"/>
</dbReference>
<dbReference type="Gene3D" id="1.10.3470.10">
    <property type="entry name" value="ABC transporter involved in vitamin B12 uptake, BtuC"/>
    <property type="match status" value="1"/>
</dbReference>
<feature type="transmembrane region" description="Helical" evidence="8">
    <location>
        <begin position="71"/>
        <end position="91"/>
    </location>
</feature>
<dbReference type="Proteomes" id="UP000447876">
    <property type="component" value="Unassembled WGS sequence"/>
</dbReference>
<feature type="transmembrane region" description="Helical" evidence="8">
    <location>
        <begin position="164"/>
        <end position="186"/>
    </location>
</feature>
<feature type="transmembrane region" description="Helical" evidence="8">
    <location>
        <begin position="103"/>
        <end position="124"/>
    </location>
</feature>
<dbReference type="RefSeq" id="WP_155612811.1">
    <property type="nucleotide sequence ID" value="NZ_WNZW01000012.1"/>
</dbReference>
<name>A0A7X3CPJ8_9BACL</name>
<feature type="transmembrane region" description="Helical" evidence="8">
    <location>
        <begin position="294"/>
        <end position="313"/>
    </location>
</feature>
<feature type="transmembrane region" description="Helical" evidence="8">
    <location>
        <begin position="206"/>
        <end position="226"/>
    </location>
</feature>
<proteinExistence type="inferred from homology"/>
<dbReference type="FunFam" id="1.10.3470.10:FF:000001">
    <property type="entry name" value="Vitamin B12 ABC transporter permease BtuC"/>
    <property type="match status" value="1"/>
</dbReference>
<comment type="caution">
    <text evidence="9">The sequence shown here is derived from an EMBL/GenBank/DDBJ whole genome shotgun (WGS) entry which is preliminary data.</text>
</comment>
<evidence type="ECO:0000256" key="8">
    <source>
        <dbReference type="SAM" id="Phobius"/>
    </source>
</evidence>
<dbReference type="GO" id="GO:0033214">
    <property type="term" value="P:siderophore-iron import into cell"/>
    <property type="evidence" value="ECO:0007669"/>
    <property type="project" value="TreeGrafter"/>
</dbReference>
<dbReference type="GO" id="GO:0005886">
    <property type="term" value="C:plasma membrane"/>
    <property type="evidence" value="ECO:0007669"/>
    <property type="project" value="UniProtKB-SubCell"/>
</dbReference>
<accession>A0A7X3CPJ8</accession>
<keyword evidence="3" id="KW-0813">Transport</keyword>
<dbReference type="InterPro" id="IPR037294">
    <property type="entry name" value="ABC_BtuC-like"/>
</dbReference>
<dbReference type="Pfam" id="PF01032">
    <property type="entry name" value="FecCD"/>
    <property type="match status" value="1"/>
</dbReference>
<keyword evidence="5 8" id="KW-0812">Transmembrane</keyword>
<evidence type="ECO:0000256" key="7">
    <source>
        <dbReference type="ARBA" id="ARBA00023136"/>
    </source>
</evidence>
<dbReference type="EMBL" id="WNZW01000012">
    <property type="protein sequence ID" value="MUG47440.1"/>
    <property type="molecule type" value="Genomic_DNA"/>
</dbReference>
<keyword evidence="4" id="KW-1003">Cell membrane</keyword>
<dbReference type="CDD" id="cd06550">
    <property type="entry name" value="TM_ABC_iron-siderophores_like"/>
    <property type="match status" value="1"/>
</dbReference>
<evidence type="ECO:0000256" key="1">
    <source>
        <dbReference type="ARBA" id="ARBA00004651"/>
    </source>
</evidence>
<evidence type="ECO:0000313" key="9">
    <source>
        <dbReference type="EMBL" id="MUG47440.1"/>
    </source>
</evidence>
<feature type="transmembrane region" description="Helical" evidence="8">
    <location>
        <begin position="253"/>
        <end position="279"/>
    </location>
</feature>
<evidence type="ECO:0000256" key="6">
    <source>
        <dbReference type="ARBA" id="ARBA00022989"/>
    </source>
</evidence>
<dbReference type="SUPFAM" id="SSF81345">
    <property type="entry name" value="ABC transporter involved in vitamin B12 uptake, BtuC"/>
    <property type="match status" value="1"/>
</dbReference>
<feature type="transmembrane region" description="Helical" evidence="8">
    <location>
        <begin position="20"/>
        <end position="43"/>
    </location>
</feature>
<keyword evidence="7 8" id="KW-0472">Membrane</keyword>
<protein>
    <submittedName>
        <fullName evidence="9">Iron chelate uptake ABC transporter family permease subunit</fullName>
    </submittedName>
</protein>
<evidence type="ECO:0000256" key="2">
    <source>
        <dbReference type="ARBA" id="ARBA00007935"/>
    </source>
</evidence>
<evidence type="ECO:0000256" key="5">
    <source>
        <dbReference type="ARBA" id="ARBA00022692"/>
    </source>
</evidence>
<evidence type="ECO:0000256" key="3">
    <source>
        <dbReference type="ARBA" id="ARBA00022448"/>
    </source>
</evidence>
<evidence type="ECO:0000313" key="10">
    <source>
        <dbReference type="Proteomes" id="UP000447876"/>
    </source>
</evidence>
<dbReference type="OrthoDB" id="9811721at2"/>
<evidence type="ECO:0000256" key="4">
    <source>
        <dbReference type="ARBA" id="ARBA00022475"/>
    </source>
</evidence>
<feature type="transmembrane region" description="Helical" evidence="8">
    <location>
        <begin position="130"/>
        <end position="152"/>
    </location>
</feature>
<organism evidence="9 10">
    <name type="scientific">Paenibacillus woosongensis</name>
    <dbReference type="NCBI Taxonomy" id="307580"/>
    <lineage>
        <taxon>Bacteria</taxon>
        <taxon>Bacillati</taxon>
        <taxon>Bacillota</taxon>
        <taxon>Bacilli</taxon>
        <taxon>Bacillales</taxon>
        <taxon>Paenibacillaceae</taxon>
        <taxon>Paenibacillus</taxon>
    </lineage>
</organism>
<gene>
    <name evidence="9" type="ORF">GNP95_21040</name>
</gene>